<name>A0A4C1SC81_EUMVA</name>
<accession>A0A4C1SC81</accession>
<evidence type="ECO:0000313" key="1">
    <source>
        <dbReference type="EMBL" id="GBO99778.1"/>
    </source>
</evidence>
<evidence type="ECO:0000313" key="2">
    <source>
        <dbReference type="Proteomes" id="UP000299102"/>
    </source>
</evidence>
<keyword evidence="2" id="KW-1185">Reference proteome</keyword>
<dbReference type="AlphaFoldDB" id="A0A4C1SC81"/>
<dbReference type="EMBL" id="BGZK01000004">
    <property type="protein sequence ID" value="GBO99778.1"/>
    <property type="molecule type" value="Genomic_DNA"/>
</dbReference>
<gene>
    <name evidence="1" type="ORF">EVAR_74197_1</name>
</gene>
<organism evidence="1 2">
    <name type="scientific">Eumeta variegata</name>
    <name type="common">Bagworm moth</name>
    <name type="synonym">Eumeta japonica</name>
    <dbReference type="NCBI Taxonomy" id="151549"/>
    <lineage>
        <taxon>Eukaryota</taxon>
        <taxon>Metazoa</taxon>
        <taxon>Ecdysozoa</taxon>
        <taxon>Arthropoda</taxon>
        <taxon>Hexapoda</taxon>
        <taxon>Insecta</taxon>
        <taxon>Pterygota</taxon>
        <taxon>Neoptera</taxon>
        <taxon>Endopterygota</taxon>
        <taxon>Lepidoptera</taxon>
        <taxon>Glossata</taxon>
        <taxon>Ditrysia</taxon>
        <taxon>Tineoidea</taxon>
        <taxon>Psychidae</taxon>
        <taxon>Oiketicinae</taxon>
        <taxon>Eumeta</taxon>
    </lineage>
</organism>
<sequence>MSISDGLRLLVNGLLSPLTYHSLHDRTSREVVGSASVAFQTADGWVSLKSIHLGRPRRLVAFKVNGRDEVKGKGISGVKAGVTSQTAALQK</sequence>
<protein>
    <submittedName>
        <fullName evidence="1">Uncharacterized protein</fullName>
    </submittedName>
</protein>
<proteinExistence type="predicted"/>
<dbReference type="Proteomes" id="UP000299102">
    <property type="component" value="Unassembled WGS sequence"/>
</dbReference>
<reference evidence="1 2" key="1">
    <citation type="journal article" date="2019" name="Commun. Biol.">
        <title>The bagworm genome reveals a unique fibroin gene that provides high tensile strength.</title>
        <authorList>
            <person name="Kono N."/>
            <person name="Nakamura H."/>
            <person name="Ohtoshi R."/>
            <person name="Tomita M."/>
            <person name="Numata K."/>
            <person name="Arakawa K."/>
        </authorList>
    </citation>
    <scope>NUCLEOTIDE SEQUENCE [LARGE SCALE GENOMIC DNA]</scope>
</reference>
<comment type="caution">
    <text evidence="1">The sequence shown here is derived from an EMBL/GenBank/DDBJ whole genome shotgun (WGS) entry which is preliminary data.</text>
</comment>